<dbReference type="Gene3D" id="3.40.50.360">
    <property type="match status" value="1"/>
</dbReference>
<protein>
    <submittedName>
        <fullName evidence="2">NADPH-dependent FMN reductase</fullName>
    </submittedName>
</protein>
<gene>
    <name evidence="2" type="ORF">BSQ50_05305</name>
</gene>
<dbReference type="PANTHER" id="PTHR30543:SF21">
    <property type="entry name" value="NAD(P)H-DEPENDENT FMN REDUCTASE LOT6"/>
    <property type="match status" value="1"/>
</dbReference>
<dbReference type="InterPro" id="IPR029039">
    <property type="entry name" value="Flavoprotein-like_sf"/>
</dbReference>
<dbReference type="InterPro" id="IPR005025">
    <property type="entry name" value="FMN_Rdtase-like_dom"/>
</dbReference>
<dbReference type="AlphaFoldDB" id="A0A3S6QV60"/>
<accession>A0A3S6QV60</accession>
<dbReference type="GO" id="GO:0010181">
    <property type="term" value="F:FMN binding"/>
    <property type="evidence" value="ECO:0007669"/>
    <property type="project" value="TreeGrafter"/>
</dbReference>
<dbReference type="InterPro" id="IPR050712">
    <property type="entry name" value="NAD(P)H-dep_reductase"/>
</dbReference>
<evidence type="ECO:0000259" key="1">
    <source>
        <dbReference type="Pfam" id="PF03358"/>
    </source>
</evidence>
<name>A0A3S6QV60_9LACO</name>
<dbReference type="SUPFAM" id="SSF52218">
    <property type="entry name" value="Flavoproteins"/>
    <property type="match status" value="1"/>
</dbReference>
<sequence>MIKLVGIVGTNAAKSTNRTLLRYMKKHFVDQAEIEICEINALPFFNKPDSHQPPAEIAQISKKIVAADGVIISTPEYDHSIPAALANLLEWFAYTTKPLQDKPVMITGASYGVLGTSRAQNHLRQMLNAPELKGLVMPGREYLLGHSLQAFDQDQNLIDKQKATELDQYFHDFCDFVLRNK</sequence>
<dbReference type="PANTHER" id="PTHR30543">
    <property type="entry name" value="CHROMATE REDUCTASE"/>
    <property type="match status" value="1"/>
</dbReference>
<reference evidence="2 3" key="1">
    <citation type="submission" date="2016-11" db="EMBL/GenBank/DDBJ databases">
        <title>Interaction between Lactobacillus species and yeast in water kefir.</title>
        <authorList>
            <person name="Behr J."/>
            <person name="Xu D."/>
            <person name="Vogel R.F."/>
        </authorList>
    </citation>
    <scope>NUCLEOTIDE SEQUENCE [LARGE SCALE GENOMIC DNA]</scope>
    <source>
        <strain evidence="2 3">TMW 1.1827</strain>
    </source>
</reference>
<dbReference type="Proteomes" id="UP000324497">
    <property type="component" value="Chromosome"/>
</dbReference>
<dbReference type="KEGG" id="lng:BSQ50_05305"/>
<keyword evidence="3" id="KW-1185">Reference proteome</keyword>
<organism evidence="2 3">
    <name type="scientific">Liquorilactobacillus nagelii</name>
    <dbReference type="NCBI Taxonomy" id="82688"/>
    <lineage>
        <taxon>Bacteria</taxon>
        <taxon>Bacillati</taxon>
        <taxon>Bacillota</taxon>
        <taxon>Bacilli</taxon>
        <taxon>Lactobacillales</taxon>
        <taxon>Lactobacillaceae</taxon>
        <taxon>Liquorilactobacillus</taxon>
    </lineage>
</organism>
<evidence type="ECO:0000313" key="3">
    <source>
        <dbReference type="Proteomes" id="UP000324497"/>
    </source>
</evidence>
<dbReference type="EMBL" id="CP018180">
    <property type="protein sequence ID" value="AUJ32026.1"/>
    <property type="molecule type" value="Genomic_DNA"/>
</dbReference>
<dbReference type="GO" id="GO:0005829">
    <property type="term" value="C:cytosol"/>
    <property type="evidence" value="ECO:0007669"/>
    <property type="project" value="TreeGrafter"/>
</dbReference>
<feature type="domain" description="NADPH-dependent FMN reductase-like" evidence="1">
    <location>
        <begin position="2"/>
        <end position="147"/>
    </location>
</feature>
<dbReference type="GO" id="GO:0016491">
    <property type="term" value="F:oxidoreductase activity"/>
    <property type="evidence" value="ECO:0007669"/>
    <property type="project" value="InterPro"/>
</dbReference>
<dbReference type="Pfam" id="PF03358">
    <property type="entry name" value="FMN_red"/>
    <property type="match status" value="1"/>
</dbReference>
<evidence type="ECO:0000313" key="2">
    <source>
        <dbReference type="EMBL" id="AUJ32026.1"/>
    </source>
</evidence>
<proteinExistence type="predicted"/>